<dbReference type="Pfam" id="PF01321">
    <property type="entry name" value="Creatinase_N"/>
    <property type="match status" value="1"/>
</dbReference>
<keyword evidence="4" id="KW-0482">Metalloprotease</keyword>
<dbReference type="Proteomes" id="UP000002725">
    <property type="component" value="Chromosome"/>
</dbReference>
<dbReference type="STRING" id="290512.Paes_0547"/>
<evidence type="ECO:0000256" key="4">
    <source>
        <dbReference type="ARBA" id="ARBA00023049"/>
    </source>
</evidence>
<dbReference type="PANTHER" id="PTHR46112:SF3">
    <property type="entry name" value="AMINOPEPTIDASE YPDF"/>
    <property type="match status" value="1"/>
</dbReference>
<dbReference type="InterPro" id="IPR001131">
    <property type="entry name" value="Peptidase_M24B_aminopep-P_CS"/>
</dbReference>
<keyword evidence="1" id="KW-0645">Protease</keyword>
<dbReference type="Gene3D" id="3.40.350.10">
    <property type="entry name" value="Creatinase/prolidase N-terminal domain"/>
    <property type="match status" value="1"/>
</dbReference>
<keyword evidence="9" id="KW-1185">Reference proteome</keyword>
<dbReference type="PROSITE" id="PS00491">
    <property type="entry name" value="PROLINE_PEPTIDASE"/>
    <property type="match status" value="1"/>
</dbReference>
<dbReference type="SUPFAM" id="SSF53092">
    <property type="entry name" value="Creatinase/prolidase N-terminal domain"/>
    <property type="match status" value="1"/>
</dbReference>
<accession>B4S5K6</accession>
<dbReference type="GO" id="GO:0008237">
    <property type="term" value="F:metallopeptidase activity"/>
    <property type="evidence" value="ECO:0007669"/>
    <property type="project" value="UniProtKB-KW"/>
</dbReference>
<evidence type="ECO:0000259" key="6">
    <source>
        <dbReference type="Pfam" id="PF00557"/>
    </source>
</evidence>
<comment type="similarity">
    <text evidence="5">Belongs to the peptidase M24B family.</text>
</comment>
<keyword evidence="2 5" id="KW-0479">Metal-binding</keyword>
<dbReference type="GO" id="GO:0046872">
    <property type="term" value="F:metal ion binding"/>
    <property type="evidence" value="ECO:0007669"/>
    <property type="project" value="UniProtKB-KW"/>
</dbReference>
<dbReference type="InterPro" id="IPR036005">
    <property type="entry name" value="Creatinase/aminopeptidase-like"/>
</dbReference>
<dbReference type="Gene3D" id="3.90.230.10">
    <property type="entry name" value="Creatinase/methionine aminopeptidase superfamily"/>
    <property type="match status" value="1"/>
</dbReference>
<gene>
    <name evidence="8" type="ordered locus">Paes_0547</name>
</gene>
<dbReference type="InterPro" id="IPR050659">
    <property type="entry name" value="Peptidase_M24B"/>
</dbReference>
<reference evidence="8" key="1">
    <citation type="submission" date="2008-06" db="EMBL/GenBank/DDBJ databases">
        <title>Complete sequence of chromosome of Prosthecochloris aestuarii DSM 271.</title>
        <authorList>
            <consortium name="US DOE Joint Genome Institute"/>
            <person name="Lucas S."/>
            <person name="Copeland A."/>
            <person name="Lapidus A."/>
            <person name="Glavina del Rio T."/>
            <person name="Dalin E."/>
            <person name="Tice H."/>
            <person name="Bruce D."/>
            <person name="Goodwin L."/>
            <person name="Pitluck S."/>
            <person name="Schmutz J."/>
            <person name="Larimer F."/>
            <person name="Land M."/>
            <person name="Hauser L."/>
            <person name="Kyrpides N."/>
            <person name="Anderson I."/>
            <person name="Liu Z."/>
            <person name="Li T."/>
            <person name="Zhao F."/>
            <person name="Overmann J."/>
            <person name="Bryant D.A."/>
            <person name="Richardson P."/>
        </authorList>
    </citation>
    <scope>NUCLEOTIDE SEQUENCE [LARGE SCALE GENOMIC DNA]</scope>
    <source>
        <strain evidence="8">DSM 271</strain>
    </source>
</reference>
<dbReference type="GO" id="GO:0006508">
    <property type="term" value="P:proteolysis"/>
    <property type="evidence" value="ECO:0007669"/>
    <property type="project" value="UniProtKB-KW"/>
</dbReference>
<dbReference type="SUPFAM" id="SSF55920">
    <property type="entry name" value="Creatinase/aminopeptidase"/>
    <property type="match status" value="1"/>
</dbReference>
<keyword evidence="3" id="KW-0378">Hydrolase</keyword>
<dbReference type="InterPro" id="IPR029149">
    <property type="entry name" value="Creatin/AminoP/Spt16_N"/>
</dbReference>
<evidence type="ECO:0000313" key="8">
    <source>
        <dbReference type="EMBL" id="ACF45603.1"/>
    </source>
</evidence>
<evidence type="ECO:0000313" key="9">
    <source>
        <dbReference type="Proteomes" id="UP000002725"/>
    </source>
</evidence>
<evidence type="ECO:0000256" key="3">
    <source>
        <dbReference type="ARBA" id="ARBA00022801"/>
    </source>
</evidence>
<feature type="domain" description="Peptidase M24" evidence="6">
    <location>
        <begin position="138"/>
        <end position="340"/>
    </location>
</feature>
<evidence type="ECO:0000256" key="1">
    <source>
        <dbReference type="ARBA" id="ARBA00022670"/>
    </source>
</evidence>
<dbReference type="HOGENOM" id="CLU_017266_4_0_10"/>
<protein>
    <submittedName>
        <fullName evidence="8">Peptidase M24</fullName>
    </submittedName>
</protein>
<proteinExistence type="inferred from homology"/>
<feature type="domain" description="Creatinase N-terminal" evidence="7">
    <location>
        <begin position="7"/>
        <end position="130"/>
    </location>
</feature>
<dbReference type="RefSeq" id="WP_012505140.1">
    <property type="nucleotide sequence ID" value="NC_011059.1"/>
</dbReference>
<dbReference type="PANTHER" id="PTHR46112">
    <property type="entry name" value="AMINOPEPTIDASE"/>
    <property type="match status" value="1"/>
</dbReference>
<dbReference type="InterPro" id="IPR000587">
    <property type="entry name" value="Creatinase_N"/>
</dbReference>
<dbReference type="InterPro" id="IPR000994">
    <property type="entry name" value="Pept_M24"/>
</dbReference>
<dbReference type="eggNOG" id="COG0006">
    <property type="taxonomic scope" value="Bacteria"/>
</dbReference>
<dbReference type="Pfam" id="PF00557">
    <property type="entry name" value="Peptidase_M24"/>
    <property type="match status" value="1"/>
</dbReference>
<dbReference type="EMBL" id="CP001108">
    <property type="protein sequence ID" value="ACF45603.1"/>
    <property type="molecule type" value="Genomic_DNA"/>
</dbReference>
<name>B4S5K6_PROA2</name>
<evidence type="ECO:0000256" key="5">
    <source>
        <dbReference type="RuleBase" id="RU000590"/>
    </source>
</evidence>
<sequence length="356" mass="39557">MTHLWKLDLIRRKMADLQLDSFLLSDLHVIRWLSGFSGSSARVLLSQDRAVLFTDFRYREQVAEEVDSMECSIIDGGFLNAFAESGVPGPERLGIEKDVVSVGEFERLRARFDRLAIVPVSGFFDEFRMIKDAAELGALRQAARITEQTLEKIVPMISPEVTELDIAAEISYWHRRFGAERDSFEPIVASGPRSAMPHARPQPEKIREGSLIVIDMGCVCNGYASDQTRTFALGKIPDEAAKIYSIVRDAQQLGLDSIRCGMAAKELDAIVRNAIASHGYGEAFGHSLGHGVGVEVHELPRVSSASEDYLHPTTVFTVEPGIYLPGRFGVRIEDTVVLHESGPEPLQRYTKELVQL</sequence>
<dbReference type="AlphaFoldDB" id="B4S5K6"/>
<dbReference type="KEGG" id="paa:Paes_0547"/>
<dbReference type="CDD" id="cd01092">
    <property type="entry name" value="APP-like"/>
    <property type="match status" value="1"/>
</dbReference>
<evidence type="ECO:0000259" key="7">
    <source>
        <dbReference type="Pfam" id="PF01321"/>
    </source>
</evidence>
<evidence type="ECO:0000256" key="2">
    <source>
        <dbReference type="ARBA" id="ARBA00022723"/>
    </source>
</evidence>
<organism evidence="8 9">
    <name type="scientific">Prosthecochloris aestuarii (strain DSM 271 / SK 413)</name>
    <dbReference type="NCBI Taxonomy" id="290512"/>
    <lineage>
        <taxon>Bacteria</taxon>
        <taxon>Pseudomonadati</taxon>
        <taxon>Chlorobiota</taxon>
        <taxon>Chlorobiia</taxon>
        <taxon>Chlorobiales</taxon>
        <taxon>Chlorobiaceae</taxon>
        <taxon>Prosthecochloris</taxon>
    </lineage>
</organism>